<evidence type="ECO:0000313" key="4">
    <source>
        <dbReference type="Proteomes" id="UP000233332"/>
    </source>
</evidence>
<keyword evidence="2" id="KW-0812">Transmembrane</keyword>
<proteinExistence type="predicted"/>
<gene>
    <name evidence="3" type="ORF">COO92_00795</name>
</gene>
<evidence type="ECO:0000256" key="2">
    <source>
        <dbReference type="SAM" id="Phobius"/>
    </source>
</evidence>
<organism evidence="3 4">
    <name type="scientific">Thalassospira lohafexi</name>
    <dbReference type="NCBI Taxonomy" id="744227"/>
    <lineage>
        <taxon>Bacteria</taxon>
        <taxon>Pseudomonadati</taxon>
        <taxon>Pseudomonadota</taxon>
        <taxon>Alphaproteobacteria</taxon>
        <taxon>Rhodospirillales</taxon>
        <taxon>Thalassospiraceae</taxon>
        <taxon>Thalassospira</taxon>
    </lineage>
</organism>
<accession>A0A2N3LAW3</accession>
<keyword evidence="2" id="KW-0472">Membrane</keyword>
<feature type="compositionally biased region" description="Basic and acidic residues" evidence="1">
    <location>
        <begin position="12"/>
        <end position="21"/>
    </location>
</feature>
<sequence>MPENTNKPGSDGSHRTDRGTVLDRIPMPPMSGEEALRRFDEQRSSDQEYGTRVIPQSELSQLHPVMRLLALVGTLGLIVGALIGVLYLIGR</sequence>
<feature type="transmembrane region" description="Helical" evidence="2">
    <location>
        <begin position="68"/>
        <end position="89"/>
    </location>
</feature>
<dbReference type="RefSeq" id="WP_101299053.1">
    <property type="nucleotide sequence ID" value="NZ_NXGX01000001.1"/>
</dbReference>
<reference evidence="3 4" key="1">
    <citation type="submission" date="2017-09" db="EMBL/GenBank/DDBJ databases">
        <title>Biodiversity and function of Thalassospira species in the particle-attached aromatic-hydrocarbon-degrading consortia from the surface seawater of the China South Sea.</title>
        <authorList>
            <person name="Dong C."/>
            <person name="Lai Q."/>
            <person name="Shao Z."/>
        </authorList>
    </citation>
    <scope>NUCLEOTIDE SEQUENCE [LARGE SCALE GENOMIC DNA]</scope>
    <source>
        <strain evidence="3 4">139Z-12</strain>
    </source>
</reference>
<evidence type="ECO:0000313" key="3">
    <source>
        <dbReference type="EMBL" id="PKR59944.1"/>
    </source>
</evidence>
<comment type="caution">
    <text evidence="3">The sequence shown here is derived from an EMBL/GenBank/DDBJ whole genome shotgun (WGS) entry which is preliminary data.</text>
</comment>
<evidence type="ECO:0000256" key="1">
    <source>
        <dbReference type="SAM" id="MobiDB-lite"/>
    </source>
</evidence>
<dbReference type="AlphaFoldDB" id="A0A2N3LAW3"/>
<name>A0A2N3LAW3_9PROT</name>
<dbReference type="EMBL" id="NXGX01000001">
    <property type="protein sequence ID" value="PKR59944.1"/>
    <property type="molecule type" value="Genomic_DNA"/>
</dbReference>
<keyword evidence="4" id="KW-1185">Reference proteome</keyword>
<protein>
    <submittedName>
        <fullName evidence="3">Uncharacterized protein</fullName>
    </submittedName>
</protein>
<feature type="region of interest" description="Disordered" evidence="1">
    <location>
        <begin position="1"/>
        <end position="31"/>
    </location>
</feature>
<dbReference type="Proteomes" id="UP000233332">
    <property type="component" value="Unassembled WGS sequence"/>
</dbReference>
<keyword evidence="2" id="KW-1133">Transmembrane helix</keyword>